<organism evidence="4">
    <name type="scientific">Taenia asiatica</name>
    <name type="common">Asian tapeworm</name>
    <dbReference type="NCBI Taxonomy" id="60517"/>
    <lineage>
        <taxon>Eukaryota</taxon>
        <taxon>Metazoa</taxon>
        <taxon>Spiralia</taxon>
        <taxon>Lophotrochozoa</taxon>
        <taxon>Platyhelminthes</taxon>
        <taxon>Cestoda</taxon>
        <taxon>Eucestoda</taxon>
        <taxon>Cyclophyllidea</taxon>
        <taxon>Taeniidae</taxon>
        <taxon>Taenia</taxon>
    </lineage>
</organism>
<feature type="region of interest" description="Disordered" evidence="1">
    <location>
        <begin position="165"/>
        <end position="184"/>
    </location>
</feature>
<keyword evidence="3" id="KW-1185">Reference proteome</keyword>
<protein>
    <submittedName>
        <fullName evidence="2 4">Uncharacterized protein</fullName>
    </submittedName>
</protein>
<dbReference type="AlphaFoldDB" id="A0A0R3WCW0"/>
<accession>A0A0R3WCW0</accession>
<proteinExistence type="predicted"/>
<dbReference type="Proteomes" id="UP000282613">
    <property type="component" value="Unassembled WGS sequence"/>
</dbReference>
<gene>
    <name evidence="2" type="ORF">TASK_LOCUS8564</name>
</gene>
<dbReference type="EMBL" id="UYRS01018828">
    <property type="protein sequence ID" value="VDK40557.1"/>
    <property type="molecule type" value="Genomic_DNA"/>
</dbReference>
<dbReference type="OrthoDB" id="2373987at2759"/>
<reference evidence="2 3" key="2">
    <citation type="submission" date="2018-11" db="EMBL/GenBank/DDBJ databases">
        <authorList>
            <consortium name="Pathogen Informatics"/>
        </authorList>
    </citation>
    <scope>NUCLEOTIDE SEQUENCE [LARGE SCALE GENOMIC DNA]</scope>
</reference>
<evidence type="ECO:0000256" key="1">
    <source>
        <dbReference type="SAM" id="MobiDB-lite"/>
    </source>
</evidence>
<dbReference type="WBParaSite" id="TASK_0000856301-mRNA-1">
    <property type="protein sequence ID" value="TASK_0000856301-mRNA-1"/>
    <property type="gene ID" value="TASK_0000856301"/>
</dbReference>
<name>A0A0R3WCW0_TAEAS</name>
<evidence type="ECO:0000313" key="4">
    <source>
        <dbReference type="WBParaSite" id="TASK_0000856301-mRNA-1"/>
    </source>
</evidence>
<reference evidence="4" key="1">
    <citation type="submission" date="2017-02" db="UniProtKB">
        <authorList>
            <consortium name="WormBaseParasite"/>
        </authorList>
    </citation>
    <scope>IDENTIFICATION</scope>
</reference>
<evidence type="ECO:0000313" key="3">
    <source>
        <dbReference type="Proteomes" id="UP000282613"/>
    </source>
</evidence>
<sequence>MILKVDYEDFIPNFPCVERVDCVIITEDCTELYFKQDYEVSRVKALWVVCSPSISIPPPHPHAITRVLVRRYIHVSKRTMRQGIVNEDDLLESKQDISSLRAAPRPPQLLSHSVEAGEVAPVHELKVLDAQIQALCEEFMSQWQQCSRPSSGTETLAMSKMSANASLSASSPSPPLVPPSASSTFSIDRERIGDVSVTYRADAATGLLLPSPRRA</sequence>
<evidence type="ECO:0000313" key="2">
    <source>
        <dbReference type="EMBL" id="VDK40557.1"/>
    </source>
</evidence>